<dbReference type="Proteomes" id="UP000503308">
    <property type="component" value="Chromosome"/>
</dbReference>
<evidence type="ECO:0000313" key="2">
    <source>
        <dbReference type="EMBL" id="QJF50003.1"/>
    </source>
</evidence>
<keyword evidence="3" id="KW-1185">Reference proteome</keyword>
<keyword evidence="1" id="KW-0732">Signal</keyword>
<organism evidence="2 3">
    <name type="scientific">Roseobacter ponti</name>
    <dbReference type="NCBI Taxonomy" id="1891787"/>
    <lineage>
        <taxon>Bacteria</taxon>
        <taxon>Pseudomonadati</taxon>
        <taxon>Pseudomonadota</taxon>
        <taxon>Alphaproteobacteria</taxon>
        <taxon>Rhodobacterales</taxon>
        <taxon>Roseobacteraceae</taxon>
        <taxon>Roseobacter</taxon>
    </lineage>
</organism>
<proteinExistence type="predicted"/>
<evidence type="ECO:0000256" key="1">
    <source>
        <dbReference type="SAM" id="SignalP"/>
    </source>
</evidence>
<evidence type="ECO:0000313" key="3">
    <source>
        <dbReference type="Proteomes" id="UP000503308"/>
    </source>
</evidence>
<sequence length="238" mass="26172">MIIVTGNRRAAQVILRAVICAVICAIAMIAQADDGVERPAGLMWNRTGLPAVFPLQVQSAPGADYYMTLRDTETGEAALAAFIRGGEFFRVLVPPGTFTVAFATGRKWRGEDLLFGPAAQTRRFTLENPLTFQIRDRSTRAGHIVDITDMAEGETARITVTPKAECRTRILGAGDLMRRPASEVFVSPREGRFLWDERRRAAQAGQPFTWRAPDDDRRAGAEFEVLVAPLPATRPSPC</sequence>
<dbReference type="RefSeq" id="WP_169639229.1">
    <property type="nucleotide sequence ID" value="NZ_CP048788.1"/>
</dbReference>
<name>A0A858SQN8_9RHOB</name>
<dbReference type="KEGG" id="rpon:G3256_01865"/>
<dbReference type="AlphaFoldDB" id="A0A858SQN8"/>
<dbReference type="EMBL" id="CP048788">
    <property type="protein sequence ID" value="QJF50003.1"/>
    <property type="molecule type" value="Genomic_DNA"/>
</dbReference>
<feature type="chain" id="PRO_5032409883" evidence="1">
    <location>
        <begin position="33"/>
        <end position="238"/>
    </location>
</feature>
<gene>
    <name evidence="2" type="ORF">G3256_01865</name>
</gene>
<feature type="signal peptide" evidence="1">
    <location>
        <begin position="1"/>
        <end position="32"/>
    </location>
</feature>
<accession>A0A858SQN8</accession>
<protein>
    <submittedName>
        <fullName evidence="2">Uncharacterized protein</fullName>
    </submittedName>
</protein>
<reference evidence="2 3" key="1">
    <citation type="submission" date="2020-02" db="EMBL/GenBank/DDBJ databases">
        <title>Genome sequence of Roseobacter ponti.</title>
        <authorList>
            <person name="Hollensteiner J."/>
            <person name="Schneider D."/>
            <person name="Poehlein A."/>
            <person name="Daniel R."/>
        </authorList>
    </citation>
    <scope>NUCLEOTIDE SEQUENCE [LARGE SCALE GENOMIC DNA]</scope>
    <source>
        <strain evidence="2 3">DSM 106830</strain>
    </source>
</reference>